<keyword evidence="8" id="KW-0732">Signal</keyword>
<dbReference type="InterPro" id="IPR051906">
    <property type="entry name" value="TolC-like"/>
</dbReference>
<keyword evidence="7" id="KW-0998">Cell outer membrane</keyword>
<evidence type="ECO:0000313" key="9">
    <source>
        <dbReference type="EMBL" id="MBB3876625.1"/>
    </source>
</evidence>
<dbReference type="Pfam" id="PF02321">
    <property type="entry name" value="OEP"/>
    <property type="match status" value="2"/>
</dbReference>
<dbReference type="InterPro" id="IPR003423">
    <property type="entry name" value="OMP_efflux"/>
</dbReference>
<dbReference type="EMBL" id="JACIDB010000007">
    <property type="protein sequence ID" value="MBB3876625.1"/>
    <property type="molecule type" value="Genomic_DNA"/>
</dbReference>
<dbReference type="GO" id="GO:0015562">
    <property type="term" value="F:efflux transmembrane transporter activity"/>
    <property type="evidence" value="ECO:0007669"/>
    <property type="project" value="InterPro"/>
</dbReference>
<keyword evidence="10" id="KW-1185">Reference proteome</keyword>
<evidence type="ECO:0000256" key="3">
    <source>
        <dbReference type="ARBA" id="ARBA00022448"/>
    </source>
</evidence>
<sequence>MMRRPAARLAVLALFACAAIAQAEAQTLAPPDAAQPSLGLSFDAALARLDDASPGLSGEDHAVRASELIADATRSLRRPVVSASASVIAYQKTLSVDLTGAKDNAATGAADFLSQLPGNFPVGLQQIVGQVVQRVGAALPTIFGAIPDSLQYQTRDTVFRPAVTAAMPLYTGGAIPAVQAGADAAVDVARAKQAGGRDLARVGLVRSYFGRQVASQLTRSTRDTLAGFDRHLSDARKLEQNGVIPHARVLQVQVARDAAERAYLRAQLEESSAADALARLLDQPQGITALTPLFVNSTPLPPVDTFLGGIDTSPRARGANAARGIARAGVDLAKARYRPQAFAFGSYNANRDHALPTEPDWVAGVSLRYTLLSNFDRKKSLDAAREQERAAADAAAQARKDVAGEIVRAWNLVEAARRSFLLLDSNLAAARENLRVQQLSFAEGEAPSSSLVDAWAVLATTQSQRIAAAYEYDLALAGLLAASHRVDDFTTYLARADRRLGDEQ</sequence>
<name>A0AAW3TX49_9SPHN</name>
<gene>
    <name evidence="9" type="ORF">GGR47_002884</name>
</gene>
<keyword evidence="5" id="KW-0812">Transmembrane</keyword>
<accession>A0AAW3TX49</accession>
<dbReference type="AlphaFoldDB" id="A0AAW3TX49"/>
<organism evidence="9 10">
    <name type="scientific">Sphingomonas aquatilis</name>
    <dbReference type="NCBI Taxonomy" id="93063"/>
    <lineage>
        <taxon>Bacteria</taxon>
        <taxon>Pseudomonadati</taxon>
        <taxon>Pseudomonadota</taxon>
        <taxon>Alphaproteobacteria</taxon>
        <taxon>Sphingomonadales</taxon>
        <taxon>Sphingomonadaceae</taxon>
        <taxon>Sphingomonas</taxon>
    </lineage>
</organism>
<dbReference type="PANTHER" id="PTHR30026">
    <property type="entry name" value="OUTER MEMBRANE PROTEIN TOLC"/>
    <property type="match status" value="1"/>
</dbReference>
<protein>
    <submittedName>
        <fullName evidence="9">Outer membrane protein TolC</fullName>
    </submittedName>
</protein>
<keyword evidence="3" id="KW-0813">Transport</keyword>
<comment type="subcellular location">
    <subcellularLocation>
        <location evidence="1">Cell outer membrane</location>
    </subcellularLocation>
</comment>
<evidence type="ECO:0000256" key="4">
    <source>
        <dbReference type="ARBA" id="ARBA00022452"/>
    </source>
</evidence>
<comment type="caution">
    <text evidence="9">The sequence shown here is derived from an EMBL/GenBank/DDBJ whole genome shotgun (WGS) entry which is preliminary data.</text>
</comment>
<dbReference type="GO" id="GO:0015288">
    <property type="term" value="F:porin activity"/>
    <property type="evidence" value="ECO:0007669"/>
    <property type="project" value="TreeGrafter"/>
</dbReference>
<reference evidence="9 10" key="1">
    <citation type="submission" date="2020-08" db="EMBL/GenBank/DDBJ databases">
        <title>Genomic Encyclopedia of Type Strains, Phase IV (KMG-IV): sequencing the most valuable type-strain genomes for metagenomic binning, comparative biology and taxonomic classification.</title>
        <authorList>
            <person name="Goeker M."/>
        </authorList>
    </citation>
    <scope>NUCLEOTIDE SEQUENCE [LARGE SCALE GENOMIC DNA]</scope>
    <source>
        <strain evidence="9 10">DSM 15581</strain>
    </source>
</reference>
<comment type="similarity">
    <text evidence="2">Belongs to the outer membrane factor (OMF) (TC 1.B.17) family.</text>
</comment>
<feature type="signal peptide" evidence="8">
    <location>
        <begin position="1"/>
        <end position="23"/>
    </location>
</feature>
<feature type="chain" id="PRO_5043856650" evidence="8">
    <location>
        <begin position="24"/>
        <end position="504"/>
    </location>
</feature>
<dbReference type="GO" id="GO:0009279">
    <property type="term" value="C:cell outer membrane"/>
    <property type="evidence" value="ECO:0007669"/>
    <property type="project" value="UniProtKB-SubCell"/>
</dbReference>
<dbReference type="Gene3D" id="1.20.1600.10">
    <property type="entry name" value="Outer membrane efflux proteins (OEP)"/>
    <property type="match status" value="1"/>
</dbReference>
<dbReference type="PANTHER" id="PTHR30026:SF5">
    <property type="entry name" value="ABC-TYPE EFFLUX SYSTEM SECRETIN COMPONENT"/>
    <property type="match status" value="1"/>
</dbReference>
<evidence type="ECO:0000256" key="2">
    <source>
        <dbReference type="ARBA" id="ARBA00007613"/>
    </source>
</evidence>
<keyword evidence="4" id="KW-1134">Transmembrane beta strand</keyword>
<evidence type="ECO:0000256" key="7">
    <source>
        <dbReference type="ARBA" id="ARBA00023237"/>
    </source>
</evidence>
<evidence type="ECO:0000256" key="6">
    <source>
        <dbReference type="ARBA" id="ARBA00023136"/>
    </source>
</evidence>
<evidence type="ECO:0000256" key="8">
    <source>
        <dbReference type="SAM" id="SignalP"/>
    </source>
</evidence>
<evidence type="ECO:0000256" key="5">
    <source>
        <dbReference type="ARBA" id="ARBA00022692"/>
    </source>
</evidence>
<proteinExistence type="inferred from homology"/>
<dbReference type="GO" id="GO:1990281">
    <property type="term" value="C:efflux pump complex"/>
    <property type="evidence" value="ECO:0007669"/>
    <property type="project" value="TreeGrafter"/>
</dbReference>
<dbReference type="Proteomes" id="UP000528945">
    <property type="component" value="Unassembled WGS sequence"/>
</dbReference>
<evidence type="ECO:0000313" key="10">
    <source>
        <dbReference type="Proteomes" id="UP000528945"/>
    </source>
</evidence>
<keyword evidence="6" id="KW-0472">Membrane</keyword>
<evidence type="ECO:0000256" key="1">
    <source>
        <dbReference type="ARBA" id="ARBA00004442"/>
    </source>
</evidence>
<dbReference type="SUPFAM" id="SSF56954">
    <property type="entry name" value="Outer membrane efflux proteins (OEP)"/>
    <property type="match status" value="1"/>
</dbReference>